<accession>A0ABT0ZYU1</accession>
<protein>
    <submittedName>
        <fullName evidence="2">Uncharacterized protein</fullName>
    </submittedName>
</protein>
<evidence type="ECO:0000313" key="3">
    <source>
        <dbReference type="Proteomes" id="UP001165283"/>
    </source>
</evidence>
<comment type="caution">
    <text evidence="2">The sequence shown here is derived from an EMBL/GenBank/DDBJ whole genome shotgun (WGS) entry which is preliminary data.</text>
</comment>
<feature type="region of interest" description="Disordered" evidence="1">
    <location>
        <begin position="110"/>
        <end position="134"/>
    </location>
</feature>
<gene>
    <name evidence="2" type="ORF">KDL28_12670</name>
</gene>
<reference evidence="2" key="1">
    <citation type="submission" date="2021-04" db="EMBL/GenBank/DDBJ databases">
        <title>Pseudonocardia sp. nov., isolated from sandy soil of mangrove forest.</title>
        <authorList>
            <person name="Zan Z."/>
            <person name="Huang R."/>
            <person name="Liu W."/>
        </authorList>
    </citation>
    <scope>NUCLEOTIDE SEQUENCE</scope>
    <source>
        <strain evidence="2">S2-4</strain>
    </source>
</reference>
<sequence>MRTSTGVAGQVLADLGVTDESLSTLIDDLDVAGTGDSTPELAAAAAMTLTVDGGTAVLTTTEPDAVARIAALVEQAGGPLTGEGPLAGPFIGLHQALETVSGALEAVLNAPEPAADEPPPTPSLRDRLRRRRTG</sequence>
<dbReference type="Proteomes" id="UP001165283">
    <property type="component" value="Unassembled WGS sequence"/>
</dbReference>
<organism evidence="2 3">
    <name type="scientific">Pseudonocardia humida</name>
    <dbReference type="NCBI Taxonomy" id="2800819"/>
    <lineage>
        <taxon>Bacteria</taxon>
        <taxon>Bacillati</taxon>
        <taxon>Actinomycetota</taxon>
        <taxon>Actinomycetes</taxon>
        <taxon>Pseudonocardiales</taxon>
        <taxon>Pseudonocardiaceae</taxon>
        <taxon>Pseudonocardia</taxon>
    </lineage>
</organism>
<proteinExistence type="predicted"/>
<name>A0ABT0ZYU1_9PSEU</name>
<evidence type="ECO:0000313" key="2">
    <source>
        <dbReference type="EMBL" id="MCO1655906.1"/>
    </source>
</evidence>
<evidence type="ECO:0000256" key="1">
    <source>
        <dbReference type="SAM" id="MobiDB-lite"/>
    </source>
</evidence>
<dbReference type="EMBL" id="JAGSOV010000025">
    <property type="protein sequence ID" value="MCO1655906.1"/>
    <property type="molecule type" value="Genomic_DNA"/>
</dbReference>
<keyword evidence="3" id="KW-1185">Reference proteome</keyword>